<dbReference type="SUPFAM" id="SSF51197">
    <property type="entry name" value="Clavaminate synthase-like"/>
    <property type="match status" value="1"/>
</dbReference>
<dbReference type="Proteomes" id="UP000504609">
    <property type="component" value="Unplaced"/>
</dbReference>
<accession>A0A6J1E7C8</accession>
<evidence type="ECO:0000259" key="8">
    <source>
        <dbReference type="PROSITE" id="PS51471"/>
    </source>
</evidence>
<dbReference type="GeneID" id="111431472"/>
<dbReference type="GO" id="GO:0046872">
    <property type="term" value="F:metal ion binding"/>
    <property type="evidence" value="ECO:0007669"/>
    <property type="project" value="UniProtKB-KW"/>
</dbReference>
<evidence type="ECO:0000313" key="9">
    <source>
        <dbReference type="Proteomes" id="UP000504609"/>
    </source>
</evidence>
<keyword evidence="3 10" id="KW-0223">Dioxygenase</keyword>
<reference evidence="10" key="1">
    <citation type="submission" date="2025-08" db="UniProtKB">
        <authorList>
            <consortium name="RefSeq"/>
        </authorList>
    </citation>
    <scope>IDENTIFICATION</scope>
    <source>
        <tissue evidence="10">Young leaves</tissue>
    </source>
</reference>
<dbReference type="Gene3D" id="2.60.120.330">
    <property type="entry name" value="B-lactam Antibiotic, Isopenicillin N Synthase, Chain"/>
    <property type="match status" value="1"/>
</dbReference>
<protein>
    <submittedName>
        <fullName evidence="10">Probable 2-oxoglutarate-dependent dioxygenase AOP1</fullName>
    </submittedName>
</protein>
<evidence type="ECO:0000256" key="1">
    <source>
        <dbReference type="ARBA" id="ARBA00008056"/>
    </source>
</evidence>
<evidence type="ECO:0000256" key="4">
    <source>
        <dbReference type="ARBA" id="ARBA00023002"/>
    </source>
</evidence>
<dbReference type="InterPro" id="IPR026992">
    <property type="entry name" value="DIOX_N"/>
</dbReference>
<gene>
    <name evidence="10" type="primary">LOC111431472</name>
</gene>
<dbReference type="Pfam" id="PF14226">
    <property type="entry name" value="DIOX_N"/>
    <property type="match status" value="1"/>
</dbReference>
<dbReference type="Pfam" id="PF03171">
    <property type="entry name" value="2OG-FeII_Oxy"/>
    <property type="match status" value="1"/>
</dbReference>
<dbReference type="GO" id="GO:0051213">
    <property type="term" value="F:dioxygenase activity"/>
    <property type="evidence" value="ECO:0007669"/>
    <property type="project" value="UniProtKB-KW"/>
</dbReference>
<keyword evidence="2 7" id="KW-0479">Metal-binding</keyword>
<feature type="domain" description="Fe2OG dioxygenase" evidence="8">
    <location>
        <begin position="161"/>
        <end position="268"/>
    </location>
</feature>
<evidence type="ECO:0000256" key="5">
    <source>
        <dbReference type="ARBA" id="ARBA00023004"/>
    </source>
</evidence>
<comment type="similarity">
    <text evidence="1 7">Belongs to the iron/ascorbate-dependent oxidoreductase family.</text>
</comment>
<dbReference type="InterPro" id="IPR027443">
    <property type="entry name" value="IPNS-like_sf"/>
</dbReference>
<comment type="function">
    <text evidence="6">Probable 2-oxoglutarate-dependent dioxygenase that may be involved in glucosinolates biosynthesis. May play a role in the production of aliphatic glucosinolates.</text>
</comment>
<dbReference type="InterPro" id="IPR005123">
    <property type="entry name" value="Oxoglu/Fe-dep_dioxygenase_dom"/>
</dbReference>
<evidence type="ECO:0000256" key="2">
    <source>
        <dbReference type="ARBA" id="ARBA00022723"/>
    </source>
</evidence>
<evidence type="ECO:0000256" key="7">
    <source>
        <dbReference type="RuleBase" id="RU003682"/>
    </source>
</evidence>
<proteinExistence type="inferred from homology"/>
<dbReference type="PANTHER" id="PTHR47990">
    <property type="entry name" value="2-OXOGLUTARATE (2OG) AND FE(II)-DEPENDENT OXYGENASE SUPERFAMILY PROTEIN-RELATED"/>
    <property type="match status" value="1"/>
</dbReference>
<dbReference type="InterPro" id="IPR044861">
    <property type="entry name" value="IPNS-like_FE2OG_OXY"/>
</dbReference>
<name>A0A6J1E7C8_CUCMO</name>
<dbReference type="InterPro" id="IPR050231">
    <property type="entry name" value="Iron_ascorbate_oxido_reductase"/>
</dbReference>
<sequence>MAGELPVVRFSSHNLQSGGRKWGSTREKVREALEEYGCFVALCDSVSMEASSLKMMEAMEEVFEVPLERKVQNVSEKPFHGYFGQNPLMPIHESMGIEDPLLPSNIQSFSNLMWPSRPNPLFCENLKSYAELVSQLEQTVKKMVFESYGLKSLFLSHTQSTKYLLRMIKYRVPHRNEMNLGAFPHTDKSFLTILHQNSVNGLHIKTRDNRWVEYQPPSAESSAKSFIIMAGDAFFAWSNGRIYSAPHRVTMSGNRERYSVGLFSFNDGIVQIPKELVDDKHPQQFKAFDHQDYLRFYSTEKGQSSPSAIKAYCGVANGLLDSRTCIPMH</sequence>
<dbReference type="RefSeq" id="XP_022923887.1">
    <property type="nucleotide sequence ID" value="XM_023068119.1"/>
</dbReference>
<evidence type="ECO:0000256" key="3">
    <source>
        <dbReference type="ARBA" id="ARBA00022964"/>
    </source>
</evidence>
<dbReference type="KEGG" id="cmos:111431472"/>
<dbReference type="AlphaFoldDB" id="A0A6J1E7C8"/>
<keyword evidence="9" id="KW-1185">Reference proteome</keyword>
<keyword evidence="4 7" id="KW-0560">Oxidoreductase</keyword>
<dbReference type="FunFam" id="2.60.120.330:FF:000022">
    <property type="entry name" value="Probable 2-oxoglutarate-dependent dioxygenase AOP1.2"/>
    <property type="match status" value="1"/>
</dbReference>
<keyword evidence="5 7" id="KW-0408">Iron</keyword>
<evidence type="ECO:0000256" key="6">
    <source>
        <dbReference type="ARBA" id="ARBA00057022"/>
    </source>
</evidence>
<organism evidence="9 10">
    <name type="scientific">Cucurbita moschata</name>
    <name type="common">Winter crookneck squash</name>
    <name type="synonym">Cucurbita pepo var. moschata</name>
    <dbReference type="NCBI Taxonomy" id="3662"/>
    <lineage>
        <taxon>Eukaryota</taxon>
        <taxon>Viridiplantae</taxon>
        <taxon>Streptophyta</taxon>
        <taxon>Embryophyta</taxon>
        <taxon>Tracheophyta</taxon>
        <taxon>Spermatophyta</taxon>
        <taxon>Magnoliopsida</taxon>
        <taxon>eudicotyledons</taxon>
        <taxon>Gunneridae</taxon>
        <taxon>Pentapetalae</taxon>
        <taxon>rosids</taxon>
        <taxon>fabids</taxon>
        <taxon>Cucurbitales</taxon>
        <taxon>Cucurbitaceae</taxon>
        <taxon>Cucurbiteae</taxon>
        <taxon>Cucurbita</taxon>
    </lineage>
</organism>
<dbReference type="PROSITE" id="PS51471">
    <property type="entry name" value="FE2OG_OXY"/>
    <property type="match status" value="1"/>
</dbReference>
<evidence type="ECO:0000313" key="10">
    <source>
        <dbReference type="RefSeq" id="XP_022923887.1"/>
    </source>
</evidence>